<dbReference type="Pfam" id="PF00085">
    <property type="entry name" value="Thioredoxin"/>
    <property type="match status" value="1"/>
</dbReference>
<gene>
    <name evidence="15" type="primary">P4HB</name>
</gene>
<reference evidence="20" key="5">
    <citation type="journal article" date="2014" name="J. Proteomics">
        <title>An enzyme assisted RP-RPLC approach for in-depth analysis of human liver phosphoproteome.</title>
        <authorList>
            <person name="Bian Y."/>
            <person name="Song C."/>
            <person name="Cheng K."/>
            <person name="Dong M."/>
            <person name="Wang F."/>
            <person name="Huang J."/>
            <person name="Sun D."/>
            <person name="Wang L."/>
            <person name="Ye M."/>
            <person name="Zou H."/>
        </authorList>
    </citation>
    <scope>IDENTIFICATION BY MASS SPECTROMETRY [LARGE SCALE ANALYSIS]</scope>
</reference>
<dbReference type="AlphaFoldDB" id="I3L514"/>
<dbReference type="ProteomicsDB" id="47649"/>
<dbReference type="CDD" id="cd02982">
    <property type="entry name" value="PDI_b'_family"/>
    <property type="match status" value="1"/>
</dbReference>
<evidence type="ECO:0000256" key="9">
    <source>
        <dbReference type="ARBA" id="ARBA00023235"/>
    </source>
</evidence>
<dbReference type="GO" id="GO:0005783">
    <property type="term" value="C:endoplasmic reticulum"/>
    <property type="evidence" value="ECO:0000314"/>
    <property type="project" value="HPA"/>
</dbReference>
<dbReference type="Proteomes" id="UP000005640">
    <property type="component" value="Chromosome 17"/>
</dbReference>
<feature type="chain" id="PRO_5030172851" description="protein disulfide-isomerase" evidence="13">
    <location>
        <begin position="18"/>
        <end position="463"/>
    </location>
</feature>
<evidence type="ECO:0000256" key="3">
    <source>
        <dbReference type="ARBA" id="ARBA00006347"/>
    </source>
</evidence>
<reference evidence="15 16" key="2">
    <citation type="journal article" date="2004" name="Nature">
        <title>Finishing the euchromatic sequence of the human genome.</title>
        <authorList>
            <consortium name="International Human Genome Sequencing Consortium"/>
        </authorList>
    </citation>
    <scope>NUCLEOTIDE SEQUENCE [LARGE SCALE GENOMIC DNA]</scope>
</reference>
<keyword evidence="10" id="KW-0676">Redox-active center</keyword>
<dbReference type="Gene3D" id="3.40.30.10">
    <property type="entry name" value="Glutaredoxin"/>
    <property type="match status" value="3"/>
</dbReference>
<dbReference type="Bgee" id="ENSG00000185624">
    <property type="expression patterns" value="Expressed in stromal cell of endometrium and 207 other cell types or tissues"/>
</dbReference>
<dbReference type="CDD" id="cd02961">
    <property type="entry name" value="PDI_a_family"/>
    <property type="match status" value="1"/>
</dbReference>
<keyword evidence="16" id="KW-1185">Reference proteome</keyword>
<dbReference type="UCSC" id="uc060lny.1">
    <property type="organism name" value="human"/>
</dbReference>
<organism evidence="15 16">
    <name type="scientific">Homo sapiens</name>
    <name type="common">Human</name>
    <dbReference type="NCBI Taxonomy" id="9606"/>
    <lineage>
        <taxon>Eukaryota</taxon>
        <taxon>Metazoa</taxon>
        <taxon>Chordata</taxon>
        <taxon>Craniata</taxon>
        <taxon>Vertebrata</taxon>
        <taxon>Euteleostomi</taxon>
        <taxon>Mammalia</taxon>
        <taxon>Eutheria</taxon>
        <taxon>Euarchontoglires</taxon>
        <taxon>Primates</taxon>
        <taxon>Haplorrhini</taxon>
        <taxon>Catarrhini</taxon>
        <taxon>Hominidae</taxon>
        <taxon>Homo</taxon>
    </lineage>
</organism>
<dbReference type="SMR" id="I3L514"/>
<keyword evidence="6" id="KW-0677">Repeat</keyword>
<dbReference type="PANTHER" id="PTHR18929">
    <property type="entry name" value="PROTEIN DISULFIDE ISOMERASE"/>
    <property type="match status" value="1"/>
</dbReference>
<dbReference type="VEuPathDB" id="HostDB:ENSG00000185624"/>
<keyword evidence="9" id="KW-0413">Isomerase</keyword>
<evidence type="ECO:0000256" key="7">
    <source>
        <dbReference type="ARBA" id="ARBA00022824"/>
    </source>
</evidence>
<evidence type="ECO:0007829" key="17">
    <source>
        <dbReference type="PeptideAtlas" id="I3L514"/>
    </source>
</evidence>
<comment type="subcellular location">
    <subcellularLocation>
        <location evidence="2">Endoplasmic reticulum lumen</location>
    </subcellularLocation>
</comment>
<dbReference type="GO" id="GO:0005788">
    <property type="term" value="C:endoplasmic reticulum lumen"/>
    <property type="evidence" value="ECO:0007669"/>
    <property type="project" value="UniProtKB-SubCell"/>
</dbReference>
<evidence type="ECO:0000256" key="1">
    <source>
        <dbReference type="ARBA" id="ARBA00001182"/>
    </source>
</evidence>
<name>I3L514_HUMAN</name>
<dbReference type="PROSITE" id="PS51352">
    <property type="entry name" value="THIOREDOXIN_2"/>
    <property type="match status" value="1"/>
</dbReference>
<dbReference type="EMBL" id="AC145207">
    <property type="status" value="NOT_ANNOTATED_CDS"/>
    <property type="molecule type" value="Genomic_DNA"/>
</dbReference>
<protein>
    <recommendedName>
        <fullName evidence="4">protein disulfide-isomerase</fullName>
        <ecNumber evidence="4">5.3.4.1</ecNumber>
    </recommendedName>
    <alternativeName>
        <fullName evidence="11">p55</fullName>
    </alternativeName>
</protein>
<dbReference type="HGNC" id="HGNC:8548">
    <property type="gene designation" value="P4HB"/>
</dbReference>
<evidence type="ECO:0007829" key="21">
    <source>
        <dbReference type="PubMed" id="25944712"/>
    </source>
</evidence>
<evidence type="ECO:0000256" key="4">
    <source>
        <dbReference type="ARBA" id="ARBA00012723"/>
    </source>
</evidence>
<dbReference type="FunFam" id="3.40.30.10:FF:000023">
    <property type="entry name" value="Protein disulfide-isomerase"/>
    <property type="match status" value="1"/>
</dbReference>
<evidence type="ECO:0007829" key="19">
    <source>
        <dbReference type="PubMed" id="21269460"/>
    </source>
</evidence>
<keyword evidence="5 13" id="KW-0732">Signal</keyword>
<dbReference type="HOGENOM" id="CLU_2222312_0_0_1"/>
<evidence type="ECO:0000256" key="8">
    <source>
        <dbReference type="ARBA" id="ARBA00023157"/>
    </source>
</evidence>
<comment type="catalytic activity">
    <reaction evidence="1">
        <text>Catalyzes the rearrangement of -S-S- bonds in proteins.</text>
        <dbReference type="EC" id="5.3.4.1"/>
    </reaction>
</comment>
<evidence type="ECO:0000313" key="16">
    <source>
        <dbReference type="Proteomes" id="UP000005640"/>
    </source>
</evidence>
<evidence type="ECO:0000313" key="15">
    <source>
        <dbReference type="Ensembl" id="ENSP00000461718.2"/>
    </source>
</evidence>
<feature type="domain" description="Thioredoxin" evidence="14">
    <location>
        <begin position="8"/>
        <end position="134"/>
    </location>
</feature>
<evidence type="ECO:0000256" key="6">
    <source>
        <dbReference type="ARBA" id="ARBA00022737"/>
    </source>
</evidence>
<dbReference type="GeneTree" id="ENSGT00940000157351"/>
<dbReference type="InterPro" id="IPR017937">
    <property type="entry name" value="Thioredoxin_CS"/>
</dbReference>
<reference evidence="19" key="4">
    <citation type="journal article" date="2011" name="BMC Syst. Biol.">
        <title>Initial characterization of the human central proteome.</title>
        <authorList>
            <person name="Burkard T.R."/>
            <person name="Planyavsky M."/>
            <person name="Kaupe I."/>
            <person name="Breitwieser F.P."/>
            <person name="Burckstummer T."/>
            <person name="Bennett K.L."/>
            <person name="Superti-Furga G."/>
            <person name="Colinge J."/>
        </authorList>
    </citation>
    <scope>IDENTIFICATION BY MASS SPECTROMETRY [LARGE SCALE ANALYSIS]</scope>
</reference>
<evidence type="ECO:0000256" key="10">
    <source>
        <dbReference type="ARBA" id="ARBA00023284"/>
    </source>
</evidence>
<sequence>MLRRALLCLAVAALVRADAPEEEDHVLVLRKSNFAEALAAHKYLLVEFYAPWCGHCKALAPEYAKAAGKLKAEGSEIRLAKVDATEESDLAQQYGVRGYPTIKFFRNGDTASPKEYTAGREADDIVNWLKKRTGPAATTLPDGAAAESLVESSEVAVIGFFKDVESDSAKQFLQAAEAIDDIPFGITSNSDVFSKYQLDKDGVVLFKKFDEGRNNFEGEVTKENLLDFIKHNQLPLVIEFTEQTAPKIFGGEIKTHILLFLPKSVSDYDGKLSNFKTAAESFKGKILFIFIDSDHTDNQRILEFFGLKKEECPAVRLITLEEEMTKYKPESEELTAERITEFCHRFLEGKIKMPHGVVTANSWLPFGINWERRTRTMRTSSSPRWTRLPTRWRPSKCTASPHSSSFLPVPTGRSLITTGNARWMVLRNSWRAVARMGQGMMTISRTWKKQRSQTWRKTMIRKL</sequence>
<reference evidence="21" key="6">
    <citation type="journal article" date="2015" name="Proteomics">
        <title>N-terminome analysis of the human mitochondrial proteome.</title>
        <authorList>
            <person name="Vaca Jacome A.S."/>
            <person name="Rabilloud T."/>
            <person name="Schaeffer-Reiss C."/>
            <person name="Rompais M."/>
            <person name="Ayoub D."/>
            <person name="Lane L."/>
            <person name="Bairoch A."/>
            <person name="Van Dorsselaer A."/>
            <person name="Carapito C."/>
        </authorList>
    </citation>
    <scope>IDENTIFICATION BY MASS SPECTROMETRY [LARGE SCALE ANALYSIS]</scope>
</reference>
<evidence type="ECO:0007829" key="20">
    <source>
        <dbReference type="PubMed" id="24275569"/>
    </source>
</evidence>
<reference evidence="15" key="7">
    <citation type="submission" date="2025-08" db="UniProtKB">
        <authorList>
            <consortium name="Ensembl"/>
        </authorList>
    </citation>
    <scope>IDENTIFICATION</scope>
</reference>
<evidence type="ECO:0000256" key="2">
    <source>
        <dbReference type="ARBA" id="ARBA00004319"/>
    </source>
</evidence>
<evidence type="ECO:0000256" key="13">
    <source>
        <dbReference type="SAM" id="SignalP"/>
    </source>
</evidence>
<reference evidence="15 16" key="3">
    <citation type="journal article" date="2006" name="Nature">
        <title>DNA sequence of human chromosome 17 and analysis of rearrangement in the human lineage.</title>
        <authorList>
            <person name="Zody M.C."/>
            <person name="Garber M."/>
            <person name="Adams D.J."/>
            <person name="Sharpe T."/>
            <person name="Harrow J."/>
            <person name="Lupski J.R."/>
            <person name="Nicholson C."/>
            <person name="Searle S.M."/>
            <person name="Wilming L."/>
            <person name="Young S.K."/>
            <person name="Abouelleil A."/>
            <person name="Allen N.R."/>
            <person name="Bi W."/>
            <person name="Bloom T."/>
            <person name="Borowsky M.L."/>
            <person name="Bugalter B.E."/>
            <person name="Butler J."/>
            <person name="Chang J.L."/>
            <person name="Chen C.K."/>
            <person name="Cook A."/>
            <person name="Corum B."/>
            <person name="Cuomo C.A."/>
            <person name="de Jong P.J."/>
            <person name="DeCaprio D."/>
            <person name="Dewar K."/>
            <person name="FitzGerald M."/>
            <person name="Gilbert J."/>
            <person name="Gibson R."/>
            <person name="Gnerre S."/>
            <person name="Goldstein S."/>
            <person name="Grafham D.V."/>
            <person name="Grocock R."/>
            <person name="Hafez N."/>
            <person name="Hagopian D.S."/>
            <person name="Hart E."/>
            <person name="Norman C.H."/>
            <person name="Humphray S."/>
            <person name="Jaffe D.B."/>
            <person name="Jones M."/>
            <person name="Kamal M."/>
            <person name="Khodiyar V.K."/>
            <person name="LaButti K."/>
            <person name="Laird G."/>
            <person name="Lehoczky J."/>
            <person name="Liu X."/>
            <person name="Lokyitsang T."/>
            <person name="Loveland J."/>
            <person name="Lui A."/>
            <person name="Macdonald P."/>
            <person name="Major J.E."/>
            <person name="Matthews L."/>
            <person name="Mauceli E."/>
            <person name="McCarroll S.A."/>
            <person name="Mihalev A.H."/>
            <person name="Mudge J."/>
            <person name="Nguyen C."/>
            <person name="Nicol R."/>
            <person name="O'Leary S.B."/>
            <person name="Osoegawa K."/>
            <person name="Schwartz D.C."/>
            <person name="Shaw-Smith C."/>
            <person name="Stankiewicz P."/>
            <person name="Steward C."/>
            <person name="Swarbreck D."/>
            <person name="Venkataraman V."/>
            <person name="Whittaker C.A."/>
            <person name="Yang X."/>
            <person name="Zimmer A.R."/>
            <person name="Bradley A."/>
            <person name="Hubbard T."/>
            <person name="Birren B.W."/>
            <person name="Rogers J."/>
            <person name="Lander E.S."/>
            <person name="Nusbaum C."/>
        </authorList>
    </citation>
    <scope>NUCLEOTIDE SEQUENCE [LARGE SCALE GENOMIC DNA]</scope>
</reference>
<dbReference type="ExpressionAtlas" id="I3L514">
    <property type="expression patterns" value="baseline and differential"/>
</dbReference>
<dbReference type="MassIVE" id="I3L514"/>
<dbReference type="InterPro" id="IPR036249">
    <property type="entry name" value="Thioredoxin-like_sf"/>
</dbReference>
<feature type="signal peptide" evidence="13">
    <location>
        <begin position="1"/>
        <end position="17"/>
    </location>
</feature>
<dbReference type="Pfam" id="PF13848">
    <property type="entry name" value="Thioredoxin_6"/>
    <property type="match status" value="1"/>
</dbReference>
<dbReference type="FunFam" id="3.40.30.10:FF:000110">
    <property type="entry name" value="Protein disulfide-isomerase"/>
    <property type="match status" value="1"/>
</dbReference>
<proteinExistence type="evidence at protein level"/>
<keyword evidence="8" id="KW-1015">Disulfide bond</keyword>
<evidence type="ECO:0000256" key="5">
    <source>
        <dbReference type="ARBA" id="ARBA00022729"/>
    </source>
</evidence>
<dbReference type="EC" id="5.3.4.1" evidence="4"/>
<dbReference type="SUPFAM" id="SSF52833">
    <property type="entry name" value="Thioredoxin-like"/>
    <property type="match status" value="3"/>
</dbReference>
<dbReference type="FunFam" id="3.40.30.10:FF:000030">
    <property type="entry name" value="Protein disulfide-isomerase"/>
    <property type="match status" value="1"/>
</dbReference>
<dbReference type="OpenTargets" id="ENSG00000185624"/>
<dbReference type="CDD" id="cd02981">
    <property type="entry name" value="PDI_b_family"/>
    <property type="match status" value="1"/>
</dbReference>
<dbReference type="EMBL" id="AC174470">
    <property type="status" value="NOT_ANNOTATED_CDS"/>
    <property type="molecule type" value="Genomic_DNA"/>
</dbReference>
<dbReference type="GO" id="GO:0003756">
    <property type="term" value="F:protein disulfide isomerase activity"/>
    <property type="evidence" value="ECO:0007669"/>
    <property type="project" value="UniProtKB-EC"/>
</dbReference>
<dbReference type="PANTHER" id="PTHR18929:SF101">
    <property type="entry name" value="PROTEIN DISULFIDE-ISOMERASE"/>
    <property type="match status" value="1"/>
</dbReference>
<dbReference type="ChiTaRS" id="P4HB">
    <property type="organism name" value="human"/>
</dbReference>
<evidence type="ECO:0000256" key="12">
    <source>
        <dbReference type="RuleBase" id="RU004208"/>
    </source>
</evidence>
<reference evidence="15 16" key="1">
    <citation type="journal article" date="2001" name="Nature">
        <title>Initial sequencing and analysis of the human genome.</title>
        <authorList>
            <consortium name="International Human Genome Sequencing Consortium"/>
            <person name="Lander E.S."/>
            <person name="Linton L.M."/>
            <person name="Birren B."/>
            <person name="Nusbaum C."/>
            <person name="Zody M.C."/>
            <person name="Baldwin J."/>
            <person name="Devon K."/>
            <person name="Dewar K."/>
            <person name="Doyle M."/>
            <person name="FitzHugh W."/>
            <person name="Funke R."/>
            <person name="Gage D."/>
            <person name="Harris K."/>
            <person name="Heaford A."/>
            <person name="Howland J."/>
            <person name="Kann L."/>
            <person name="Lehoczky J."/>
            <person name="LeVine R."/>
            <person name="McEwan P."/>
            <person name="McKernan K."/>
            <person name="Meldrim J."/>
            <person name="Mesirov J.P."/>
            <person name="Miranda C."/>
            <person name="Morris W."/>
            <person name="Naylor J."/>
            <person name="Raymond C."/>
            <person name="Rosetti M."/>
            <person name="Santos R."/>
            <person name="Sheridan A."/>
            <person name="Sougnez C."/>
            <person name="Stange-Thomann N."/>
            <person name="Stojanovic N."/>
            <person name="Subramanian A."/>
            <person name="Wyman D."/>
            <person name="Rogers J."/>
            <person name="Sulston J."/>
            <person name="Ainscough R."/>
            <person name="Beck S."/>
            <person name="Bentley D."/>
            <person name="Burton J."/>
            <person name="Clee C."/>
            <person name="Carter N."/>
            <person name="Coulson A."/>
            <person name="Deadman R."/>
            <person name="Deloukas P."/>
            <person name="Dunham A."/>
            <person name="Dunham I."/>
            <person name="Durbin R."/>
            <person name="French L."/>
            <person name="Grafham D."/>
            <person name="Gregory S."/>
            <person name="Hubbard T."/>
            <person name="Humphray S."/>
            <person name="Hunt A."/>
            <person name="Jones M."/>
            <person name="Lloyd C."/>
            <person name="McMurray A."/>
            <person name="Matthews L."/>
            <person name="Mercer S."/>
            <person name="Milne S."/>
            <person name="Mullikin J.C."/>
            <person name="Mungall A."/>
            <person name="Plumb R."/>
            <person name="Ross M."/>
            <person name="Shownkeen R."/>
            <person name="Sims S."/>
            <person name="Waterston R.H."/>
            <person name="Wilson R.K."/>
            <person name="Hillier L.W."/>
            <person name="McPherson J.D."/>
            <person name="Marra M.A."/>
            <person name="Mardis E.R."/>
            <person name="Fulton L.A."/>
            <person name="Chinwalla A.T."/>
            <person name="Pepin K.H."/>
            <person name="Gish W.R."/>
            <person name="Chissoe S.L."/>
            <person name="Wendl M.C."/>
            <person name="Delehaunty K.D."/>
            <person name="Miner T.L."/>
            <person name="Delehaunty A."/>
            <person name="Kramer J.B."/>
            <person name="Cook L.L."/>
            <person name="Fulton R.S."/>
            <person name="Johnson D.L."/>
            <person name="Minx P.J."/>
            <person name="Clifton S.W."/>
            <person name="Hawkins T."/>
            <person name="Branscomb E."/>
            <person name="Predki P."/>
            <person name="Richardson P."/>
            <person name="Wenning S."/>
            <person name="Slezak T."/>
            <person name="Doggett N."/>
            <person name="Cheng J.F."/>
            <person name="Olsen A."/>
            <person name="Lucas S."/>
            <person name="Elkin C."/>
            <person name="Uberbacher E."/>
            <person name="Frazier M."/>
            <person name="Gibbs R.A."/>
            <person name="Muzny D.M."/>
            <person name="Scherer S.E."/>
            <person name="Bouck J.B."/>
            <person name="Sodergren E.J."/>
            <person name="Worley K.C."/>
            <person name="Rives C.M."/>
            <person name="Gorrell J.H."/>
            <person name="Metzker M.L."/>
            <person name="Naylor S.L."/>
            <person name="Kucherlapati R.S."/>
            <person name="Nelson D.L."/>
            <person name="Weinstock G.M."/>
            <person name="Sakaki Y."/>
            <person name="Fujiyama A."/>
            <person name="Hattori M."/>
            <person name="Yada T."/>
            <person name="Toyoda A."/>
            <person name="Itoh T."/>
            <person name="Kawagoe C."/>
            <person name="Watanabe H."/>
            <person name="Totoki Y."/>
            <person name="Taylor T."/>
            <person name="Weissenbach J."/>
            <person name="Heilig R."/>
            <person name="Saurin W."/>
            <person name="Artiguenave F."/>
            <person name="Brottier P."/>
            <person name="Bruls T."/>
            <person name="Pelletier E."/>
            <person name="Robert C."/>
            <person name="Wincker P."/>
            <person name="Smith D.R."/>
            <person name="Doucette-Stamm L."/>
            <person name="Rubenfield M."/>
            <person name="Weinstock K."/>
            <person name="Lee H.M."/>
            <person name="Dubois J."/>
            <person name="Rosenthal A."/>
            <person name="Platzer M."/>
            <person name="Nyakatura G."/>
            <person name="Taudien S."/>
            <person name="Rump A."/>
            <person name="Yang H."/>
            <person name="Yu J."/>
            <person name="Wang J."/>
            <person name="Huang G."/>
            <person name="Gu J."/>
            <person name="Hood L."/>
            <person name="Rowen L."/>
            <person name="Madan A."/>
            <person name="Qin S."/>
            <person name="Davis R.W."/>
            <person name="Federspiel N.A."/>
            <person name="Abola A.P."/>
            <person name="Proctor M.J."/>
            <person name="Myers R.M."/>
            <person name="Schmutz J."/>
            <person name="Dickson M."/>
            <person name="Grimwood J."/>
            <person name="Cox D.R."/>
            <person name="Olson M.V."/>
            <person name="Kaul R."/>
            <person name="Raymond C."/>
            <person name="Shimizu N."/>
            <person name="Kawasaki K."/>
            <person name="Minoshima S."/>
            <person name="Evans G.A."/>
            <person name="Athanasiou M."/>
            <person name="Schultz R."/>
            <person name="Roe B.A."/>
            <person name="Chen F."/>
            <person name="Pan H."/>
            <person name="Ramser J."/>
            <person name="Lehrach H."/>
            <person name="Reinhardt R."/>
            <person name="McCombie W.R."/>
            <person name="de la Bastide M."/>
            <person name="Dedhia N."/>
            <person name="Blocker H."/>
            <person name="Hornischer K."/>
            <person name="Nordsiek G."/>
            <person name="Agarwala R."/>
            <person name="Aravind L."/>
            <person name="Bailey J.A."/>
            <person name="Bateman A."/>
            <person name="Batzoglou S."/>
            <person name="Birney E."/>
            <person name="Bork P."/>
            <person name="Brown D.G."/>
            <person name="Burge C.B."/>
            <person name="Cerutti L."/>
            <person name="Chen H.C."/>
            <person name="Church D."/>
            <person name="Clamp M."/>
            <person name="Copley R.R."/>
            <person name="Doerks T."/>
            <person name="Eddy S.R."/>
            <person name="Eichler E.E."/>
            <person name="Furey T.S."/>
            <person name="Galagan J."/>
            <person name="Gilbert J.G."/>
            <person name="Harmon C."/>
            <person name="Hayashizaki Y."/>
            <person name="Haussler D."/>
            <person name="Hermjakob H."/>
            <person name="Hokamp K."/>
            <person name="Jang W."/>
            <person name="Johnson L.S."/>
            <person name="Jones T.A."/>
            <person name="Kasif S."/>
            <person name="Kaspryzk A."/>
            <person name="Kennedy S."/>
            <person name="Kent W.J."/>
            <person name="Kitts P."/>
            <person name="Koonin E.V."/>
            <person name="Korf I."/>
            <person name="Kulp D."/>
            <person name="Lancet D."/>
            <person name="Lowe T.M."/>
            <person name="McLysaght A."/>
            <person name="Mikkelsen T."/>
            <person name="Moran J.V."/>
            <person name="Mulder N."/>
            <person name="Pollara V.J."/>
            <person name="Ponting C.P."/>
            <person name="Schuler G."/>
            <person name="Schultz J."/>
            <person name="Slater G."/>
            <person name="Smit A.F."/>
            <person name="Stupka E."/>
            <person name="Szustakowski J."/>
            <person name="Thierry-Mieg D."/>
            <person name="Thierry-Mieg J."/>
            <person name="Wagner L."/>
            <person name="Wallis J."/>
            <person name="Wheeler R."/>
            <person name="Williams A."/>
            <person name="Wolf Y.I."/>
            <person name="Wolfe K.H."/>
            <person name="Yang S.P."/>
            <person name="Yeh R.F."/>
            <person name="Collins F."/>
            <person name="Guyer M.S."/>
            <person name="Peterson J."/>
            <person name="Felsenfeld A."/>
            <person name="Wetterstrand K.A."/>
            <person name="Patrinos A."/>
            <person name="Morgan M.J."/>
            <person name="de Jong P."/>
            <person name="Catanese J.J."/>
            <person name="Osoegawa K."/>
            <person name="Shizuya H."/>
            <person name="Choi S."/>
            <person name="Chen Y.J."/>
        </authorList>
    </citation>
    <scope>NUCLEOTIDE SEQUENCE [LARGE SCALE GENOMIC DNA]</scope>
</reference>
<reference evidence="15" key="8">
    <citation type="submission" date="2025-09" db="UniProtKB">
        <authorList>
            <consortium name="Ensembl"/>
        </authorList>
    </citation>
    <scope>IDENTIFICATION</scope>
</reference>
<keyword evidence="7" id="KW-0256">Endoplasmic reticulum</keyword>
<dbReference type="InterPro" id="IPR013766">
    <property type="entry name" value="Thioredoxin_domain"/>
</dbReference>
<dbReference type="OrthoDB" id="72053at2759"/>
<evidence type="ECO:0000259" key="14">
    <source>
        <dbReference type="PROSITE" id="PS51352"/>
    </source>
</evidence>
<keyword evidence="17 18" id="KW-1267">Proteomics identification</keyword>
<dbReference type="InterPro" id="IPR005788">
    <property type="entry name" value="PDI_thioredoxin-like_dom"/>
</dbReference>
<dbReference type="PRINTS" id="PR00421">
    <property type="entry name" value="THIOREDOXIN"/>
</dbReference>
<evidence type="ECO:0007829" key="18">
    <source>
        <dbReference type="ProteomicsDB" id="I3L514"/>
    </source>
</evidence>
<comment type="similarity">
    <text evidence="3 12">Belongs to the protein disulfide isomerase family.</text>
</comment>
<accession>I3L514</accession>
<dbReference type="NCBIfam" id="TIGR01126">
    <property type="entry name" value="pdi_dom"/>
    <property type="match status" value="1"/>
</dbReference>
<dbReference type="Antibodypedia" id="3250">
    <property type="antibodies" value="570 antibodies from 45 providers"/>
</dbReference>
<dbReference type="Ensembl" id="ENST00000576390.6">
    <property type="protein sequence ID" value="ENSP00000461718.2"/>
    <property type="gene ID" value="ENSG00000185624.17"/>
</dbReference>
<dbReference type="Ensembl" id="ENST00000576390.6">
    <property type="protein sequence ID" value="ENSP00000461718.2"/>
    <property type="gene ID" value="ENSG00000185624.16"/>
</dbReference>
<dbReference type="PROSITE" id="PS00194">
    <property type="entry name" value="THIOREDOXIN_1"/>
    <property type="match status" value="1"/>
</dbReference>
<evidence type="ECO:0000256" key="11">
    <source>
        <dbReference type="ARBA" id="ARBA00031535"/>
    </source>
</evidence>